<sequence>MYFAVIAAIFLMVFVGLYVWDRRRISNGIFLTIGLFFVLLTILYVVLTVSDRHDVVRVIVTGLAIILILLIPFFFFGLIFGLIMNGRTMMKKEGKRLANLLPMFAGLGLLGLFIWGIAQGSFISSPPLAAIFAAIIMILTYFIFFFVTFLISSFVYQYNFPRYNQDFIIVLGSGLIGDKVPPLLASRLDKAISFYTKQLLKTGKQATIIVSGGQGENELTSEANAMRLYLLEKGIPEDYILMEDQSVNTLQNMRFSKAKMDAILPKYKSIFTTNNFHLFRAGLYAKKAGLKSQGIGSKTAFYYMPSALMREFIAIVMMHKKLNLVIVGLILLMFLGLFLISFL</sequence>
<evidence type="ECO:0000313" key="3">
    <source>
        <dbReference type="EMBL" id="KMT58739.1"/>
    </source>
</evidence>
<accession>A0A0J8GCM5</accession>
<dbReference type="AlphaFoldDB" id="A0A0J8GCM5"/>
<proteinExistence type="predicted"/>
<feature type="domain" description="DUF218" evidence="2">
    <location>
        <begin position="166"/>
        <end position="313"/>
    </location>
</feature>
<feature type="transmembrane region" description="Helical" evidence="1">
    <location>
        <begin position="28"/>
        <end position="47"/>
    </location>
</feature>
<comment type="caution">
    <text evidence="3">The sequence shown here is derived from an EMBL/GenBank/DDBJ whole genome shotgun (WGS) entry which is preliminary data.</text>
</comment>
<dbReference type="GO" id="GO:0000270">
    <property type="term" value="P:peptidoglycan metabolic process"/>
    <property type="evidence" value="ECO:0007669"/>
    <property type="project" value="TreeGrafter"/>
</dbReference>
<dbReference type="CDD" id="cd06259">
    <property type="entry name" value="YdcF-like"/>
    <property type="match status" value="1"/>
</dbReference>
<dbReference type="Gene3D" id="3.40.50.620">
    <property type="entry name" value="HUPs"/>
    <property type="match status" value="1"/>
</dbReference>
<dbReference type="GO" id="GO:0043164">
    <property type="term" value="P:Gram-negative-bacterium-type cell wall biogenesis"/>
    <property type="evidence" value="ECO:0007669"/>
    <property type="project" value="TreeGrafter"/>
</dbReference>
<evidence type="ECO:0000256" key="1">
    <source>
        <dbReference type="SAM" id="Phobius"/>
    </source>
</evidence>
<feature type="transmembrane region" description="Helical" evidence="1">
    <location>
        <begin position="322"/>
        <end position="342"/>
    </location>
</feature>
<dbReference type="OrthoDB" id="9782395at2"/>
<feature type="transmembrane region" description="Helical" evidence="1">
    <location>
        <begin position="97"/>
        <end position="118"/>
    </location>
</feature>
<dbReference type="InterPro" id="IPR014729">
    <property type="entry name" value="Rossmann-like_a/b/a_fold"/>
</dbReference>
<protein>
    <recommendedName>
        <fullName evidence="2">DUF218 domain-containing protein</fullName>
    </recommendedName>
</protein>
<keyword evidence="1" id="KW-0812">Transmembrane</keyword>
<dbReference type="EMBL" id="AZHO01000024">
    <property type="protein sequence ID" value="KMT58739.1"/>
    <property type="molecule type" value="Genomic_DNA"/>
</dbReference>
<feature type="transmembrane region" description="Helical" evidence="1">
    <location>
        <begin position="130"/>
        <end position="156"/>
    </location>
</feature>
<keyword evidence="1" id="KW-1133">Transmembrane helix</keyword>
<keyword evidence="1" id="KW-0472">Membrane</keyword>
<keyword evidence="4" id="KW-1185">Reference proteome</keyword>
<dbReference type="InterPro" id="IPR003848">
    <property type="entry name" value="DUF218"/>
</dbReference>
<reference evidence="3 4" key="1">
    <citation type="journal article" date="2015" name="Genome Biol. Evol.">
        <title>Comparative Genomics of Listeria Sensu Lato: Genus-Wide Differences in Evolutionary Dynamics and the Progressive Gain of Complex, Potentially Pathogenicity-Related Traits through Lateral Gene Transfer.</title>
        <authorList>
            <person name="Chiara M."/>
            <person name="Caruso M."/>
            <person name="D'Erchia A.M."/>
            <person name="Manzari C."/>
            <person name="Fraccalvieri R."/>
            <person name="Goffredo E."/>
            <person name="Latorre L."/>
            <person name="Miccolupo A."/>
            <person name="Padalino I."/>
            <person name="Santagada G."/>
            <person name="Chiocco D."/>
            <person name="Pesole G."/>
            <person name="Horner D.S."/>
            <person name="Parisi A."/>
        </authorList>
    </citation>
    <scope>NUCLEOTIDE SEQUENCE [LARGE SCALE GENOMIC DNA]</scope>
    <source>
        <strain evidence="3 4">1991</strain>
    </source>
</reference>
<feature type="transmembrane region" description="Helical" evidence="1">
    <location>
        <begin position="59"/>
        <end position="85"/>
    </location>
</feature>
<evidence type="ECO:0000259" key="2">
    <source>
        <dbReference type="Pfam" id="PF02698"/>
    </source>
</evidence>
<dbReference type="PANTHER" id="PTHR30336">
    <property type="entry name" value="INNER MEMBRANE PROTEIN, PROBABLE PERMEASE"/>
    <property type="match status" value="1"/>
</dbReference>
<dbReference type="FunFam" id="3.40.50.620:FF:000150">
    <property type="entry name" value="Integral membrane protein"/>
    <property type="match status" value="1"/>
</dbReference>
<organism evidence="3 4">
    <name type="scientific">Listeria fleischmannii 1991</name>
    <dbReference type="NCBI Taxonomy" id="1430899"/>
    <lineage>
        <taxon>Bacteria</taxon>
        <taxon>Bacillati</taxon>
        <taxon>Bacillota</taxon>
        <taxon>Bacilli</taxon>
        <taxon>Bacillales</taxon>
        <taxon>Listeriaceae</taxon>
        <taxon>Listeria</taxon>
    </lineage>
</organism>
<dbReference type="GO" id="GO:0005886">
    <property type="term" value="C:plasma membrane"/>
    <property type="evidence" value="ECO:0007669"/>
    <property type="project" value="TreeGrafter"/>
</dbReference>
<dbReference type="PANTHER" id="PTHR30336:SF18">
    <property type="entry name" value="MEMBRANE PROTEIN"/>
    <property type="match status" value="1"/>
</dbReference>
<feature type="transmembrane region" description="Helical" evidence="1">
    <location>
        <begin position="6"/>
        <end position="21"/>
    </location>
</feature>
<dbReference type="InterPro" id="IPR051599">
    <property type="entry name" value="Cell_Envelope_Assoc"/>
</dbReference>
<dbReference type="Proteomes" id="UP000052258">
    <property type="component" value="Unassembled WGS sequence"/>
</dbReference>
<dbReference type="Pfam" id="PF02698">
    <property type="entry name" value="DUF218"/>
    <property type="match status" value="1"/>
</dbReference>
<name>A0A0J8GCM5_9LIST</name>
<dbReference type="RefSeq" id="WP_059140135.1">
    <property type="nucleotide sequence ID" value="NZ_KQ130617.1"/>
</dbReference>
<dbReference type="PATRIC" id="fig|1430899.3.peg.1998"/>
<evidence type="ECO:0000313" key="4">
    <source>
        <dbReference type="Proteomes" id="UP000052258"/>
    </source>
</evidence>
<gene>
    <name evidence="3" type="ORF">X560_1955</name>
</gene>